<dbReference type="Proteomes" id="UP001437256">
    <property type="component" value="Unassembled WGS sequence"/>
</dbReference>
<reference evidence="1 2" key="1">
    <citation type="submission" date="2024-05" db="EMBL/GenBank/DDBJ databases">
        <title>A draft genome resource for the thread blight pathogen Marasmius tenuissimus strain MS-2.</title>
        <authorList>
            <person name="Yulfo-Soto G.E."/>
            <person name="Baruah I.K."/>
            <person name="Amoako-Attah I."/>
            <person name="Bukari Y."/>
            <person name="Meinhardt L.W."/>
            <person name="Bailey B.A."/>
            <person name="Cohen S.P."/>
        </authorList>
    </citation>
    <scope>NUCLEOTIDE SEQUENCE [LARGE SCALE GENOMIC DNA]</scope>
    <source>
        <strain evidence="1 2">MS-2</strain>
    </source>
</reference>
<accession>A0ABR2ZBU7</accession>
<evidence type="ECO:0000313" key="1">
    <source>
        <dbReference type="EMBL" id="KAL0058730.1"/>
    </source>
</evidence>
<comment type="caution">
    <text evidence="1">The sequence shown here is derived from an EMBL/GenBank/DDBJ whole genome shotgun (WGS) entry which is preliminary data.</text>
</comment>
<proteinExistence type="predicted"/>
<dbReference type="EMBL" id="JBBXMP010000280">
    <property type="protein sequence ID" value="KAL0058730.1"/>
    <property type="molecule type" value="Genomic_DNA"/>
</dbReference>
<organism evidence="1 2">
    <name type="scientific">Marasmius tenuissimus</name>
    <dbReference type="NCBI Taxonomy" id="585030"/>
    <lineage>
        <taxon>Eukaryota</taxon>
        <taxon>Fungi</taxon>
        <taxon>Dikarya</taxon>
        <taxon>Basidiomycota</taxon>
        <taxon>Agaricomycotina</taxon>
        <taxon>Agaricomycetes</taxon>
        <taxon>Agaricomycetidae</taxon>
        <taxon>Agaricales</taxon>
        <taxon>Marasmiineae</taxon>
        <taxon>Marasmiaceae</taxon>
        <taxon>Marasmius</taxon>
    </lineage>
</organism>
<name>A0ABR2ZBU7_9AGAR</name>
<sequence>MSEESVQGARVIRPLPKRSTFSTSPSYQDYLPTLINHSNVSPTAYTAPTSISNQEYCSLPFIPNTYLPLPTGASFNASLDIEGTFVSSFFSHPTEWFATPQFETAAASHGDASTDTSSAYSDPIMYTVNYDAITSIGDASQDVGSWSGTSQSASFTATCGIVYDLPLCDTLAVGYPHNLITRPGVYSTNMIEPPNGKLESLVPYHHGSPPTSHLQLEYGTKTSVLSLMIHGPHLLLHS</sequence>
<gene>
    <name evidence="1" type="ORF">AAF712_014570</name>
</gene>
<evidence type="ECO:0000313" key="2">
    <source>
        <dbReference type="Proteomes" id="UP001437256"/>
    </source>
</evidence>
<protein>
    <submittedName>
        <fullName evidence="1">Uncharacterized protein</fullName>
    </submittedName>
</protein>
<keyword evidence="2" id="KW-1185">Reference proteome</keyword>